<accession>A0A0F7SJB1</accession>
<evidence type="ECO:0000256" key="1">
    <source>
        <dbReference type="SAM" id="MobiDB-lite"/>
    </source>
</evidence>
<feature type="region of interest" description="Disordered" evidence="1">
    <location>
        <begin position="330"/>
        <end position="350"/>
    </location>
</feature>
<evidence type="ECO:0000313" key="2">
    <source>
        <dbReference type="EMBL" id="CDZ97738.1"/>
    </source>
</evidence>
<reference evidence="2" key="1">
    <citation type="submission" date="2014-08" db="EMBL/GenBank/DDBJ databases">
        <authorList>
            <person name="Sharma Rahul"/>
            <person name="Thines Marco"/>
        </authorList>
    </citation>
    <scope>NUCLEOTIDE SEQUENCE</scope>
</reference>
<sequence>MASAHPMASLFEVHSVLYGGIGDDSHLTHIPSSEEIRLAVERYYELDAVYENPILSFYSKPSITDAFLLSRFVSSFRGPALSVLYPTTWARGTINMIKSIWGSQENKNSQSEHGWKVVSVWSEIGDVTESESFDGFHVGILDHTLHISILPSLFPLRIFGHSPPLSDTNSSDSSPHPEVLSVTEVLPHFAGPGNKSLLHINLRIVTIFQFNDNGLISYHRDHWDVRDLIEGIIPFSGLAGSIGRYLGGLALRGLGTLAGGCGEGVRGPRPAPTALKTGEDPDETTPVNTSPSKEERSEGFPAFGESSVIPSTFSSSPTTPIIYMRPLSSVSSRSSGHHHRTHSKSWGSGSSIHLFSPIRSAQPLFNPSDSPIGALGLMGQGSRGSWQQTGGLEMAPDHDN</sequence>
<feature type="region of interest" description="Disordered" evidence="1">
    <location>
        <begin position="371"/>
        <end position="400"/>
    </location>
</feature>
<proteinExistence type="predicted"/>
<dbReference type="AlphaFoldDB" id="A0A0F7SJB1"/>
<dbReference type="EMBL" id="LN483249">
    <property type="protein sequence ID" value="CDZ97738.1"/>
    <property type="molecule type" value="Genomic_DNA"/>
</dbReference>
<feature type="region of interest" description="Disordered" evidence="1">
    <location>
        <begin position="264"/>
        <end position="312"/>
    </location>
</feature>
<organism evidence="2">
    <name type="scientific">Phaffia rhodozyma</name>
    <name type="common">Yeast</name>
    <name type="synonym">Xanthophyllomyces dendrorhous</name>
    <dbReference type="NCBI Taxonomy" id="264483"/>
    <lineage>
        <taxon>Eukaryota</taxon>
        <taxon>Fungi</taxon>
        <taxon>Dikarya</taxon>
        <taxon>Basidiomycota</taxon>
        <taxon>Agaricomycotina</taxon>
        <taxon>Tremellomycetes</taxon>
        <taxon>Cystofilobasidiales</taxon>
        <taxon>Mrakiaceae</taxon>
        <taxon>Phaffia</taxon>
    </lineage>
</organism>
<protein>
    <submittedName>
        <fullName evidence="2">Uncharacterized protein</fullName>
    </submittedName>
</protein>
<name>A0A0F7SJB1_PHARH</name>